<keyword evidence="1" id="KW-0489">Methyltransferase</keyword>
<dbReference type="InterPro" id="IPR029063">
    <property type="entry name" value="SAM-dependent_MTases_sf"/>
</dbReference>
<dbReference type="InterPro" id="IPR000241">
    <property type="entry name" value="RlmKL-like_Mtase"/>
</dbReference>
<dbReference type="GO" id="GO:0008990">
    <property type="term" value="F:rRNA (guanine-N2-)-methyltransferase activity"/>
    <property type="evidence" value="ECO:0007669"/>
    <property type="project" value="TreeGrafter"/>
</dbReference>
<accession>A0A0G4ENG1</accession>
<feature type="compositionally biased region" description="Low complexity" evidence="3">
    <location>
        <begin position="120"/>
        <end position="133"/>
    </location>
</feature>
<dbReference type="GO" id="GO:0070043">
    <property type="term" value="F:rRNA (guanine-N7-)-methyltransferase activity"/>
    <property type="evidence" value="ECO:0007669"/>
    <property type="project" value="TreeGrafter"/>
</dbReference>
<dbReference type="PANTHER" id="PTHR47313:SF1">
    <property type="entry name" value="RIBOSOMAL RNA LARGE SUBUNIT METHYLTRANSFERASE K_L"/>
    <property type="match status" value="1"/>
</dbReference>
<dbReference type="OrthoDB" id="416496at2759"/>
<dbReference type="EMBL" id="CDMY01000279">
    <property type="protein sequence ID" value="CEL99382.1"/>
    <property type="molecule type" value="Genomic_DNA"/>
</dbReference>
<dbReference type="InterPro" id="IPR054170">
    <property type="entry name" value="RlmL_1st"/>
</dbReference>
<dbReference type="SUPFAM" id="SSF53335">
    <property type="entry name" value="S-adenosyl-L-methionine-dependent methyltransferases"/>
    <property type="match status" value="1"/>
</dbReference>
<keyword evidence="7" id="KW-1185">Reference proteome</keyword>
<dbReference type="PhylomeDB" id="A0A0G4ENG1"/>
<reference evidence="6 7" key="1">
    <citation type="submission" date="2014-11" db="EMBL/GenBank/DDBJ databases">
        <authorList>
            <person name="Zhu J."/>
            <person name="Qi W."/>
            <person name="Song R."/>
        </authorList>
    </citation>
    <scope>NUCLEOTIDE SEQUENCE [LARGE SCALE GENOMIC DNA]</scope>
</reference>
<dbReference type="Pfam" id="PF01170">
    <property type="entry name" value="UPF0020"/>
    <property type="match status" value="1"/>
</dbReference>
<dbReference type="VEuPathDB" id="CryptoDB:Vbra_3003"/>
<keyword evidence="2" id="KW-0808">Transferase</keyword>
<dbReference type="Gene3D" id="3.30.2130.30">
    <property type="match status" value="1"/>
</dbReference>
<evidence type="ECO:0000259" key="4">
    <source>
        <dbReference type="Pfam" id="PF01170"/>
    </source>
</evidence>
<dbReference type="Proteomes" id="UP000041254">
    <property type="component" value="Unassembled WGS sequence"/>
</dbReference>
<feature type="region of interest" description="Disordered" evidence="3">
    <location>
        <begin position="256"/>
        <end position="284"/>
    </location>
</feature>
<name>A0A0G4ENG1_VITBC</name>
<dbReference type="AlphaFoldDB" id="A0A0G4ENG1"/>
<evidence type="ECO:0000259" key="5">
    <source>
        <dbReference type="Pfam" id="PF22020"/>
    </source>
</evidence>
<organism evidence="6 7">
    <name type="scientific">Vitrella brassicaformis (strain CCMP3155)</name>
    <dbReference type="NCBI Taxonomy" id="1169540"/>
    <lineage>
        <taxon>Eukaryota</taxon>
        <taxon>Sar</taxon>
        <taxon>Alveolata</taxon>
        <taxon>Colpodellida</taxon>
        <taxon>Vitrellaceae</taxon>
        <taxon>Vitrella</taxon>
    </lineage>
</organism>
<evidence type="ECO:0000313" key="7">
    <source>
        <dbReference type="Proteomes" id="UP000041254"/>
    </source>
</evidence>
<sequence length="542" mass="59637">MRCFLSTRRGLESSLANELVSLGYDRKQLQLQRCGVLLPDAELRDVYLLNYMSRVASRVSVELGRFHCSSKADFIDGLRSVDWTQVFRARARRSSGSTDPPQTFAVNSQLIVPHLPSQGAPAAPVDSAPPSSSEGGAMGWATSTRYLSQLVKDAILDRLDTTRPTSSEAKAAAVPGGVDVAADVGSEACVRVVLKDPQRLVRVVAHGDGEVVVQIDTTGPQQSLSRRPYLDVTLPYSLDPCTASAMLLSSGFAHEHVNNDDHTQDTPTSRDQQTRRRPTASLLDPMCGTGTILVEAALMATRTPCGYMRPEHSWGFQHLPFHDPGLWLATRQECDRRMVLPNSREWRRLEGRLVGCEEGWREIVGTIKNAEKANVLPLINVHHGKFQDLLLTKPAGAKAPQQPAAGSLSTALFDHILVDPPYVPMDISGLLTTDRDAQQTLAEDDPADERETVRSLSGLLGDDKCRSLDALYGDLRVLMDMKIRRGAEWGGGKRRHGCILLPHPLARGLFPRKLRLWSEFAVLRFRNCLQFATTIALPGTDD</sequence>
<feature type="domain" description="RlmL ferredoxin-like" evidence="5">
    <location>
        <begin position="3"/>
        <end position="59"/>
    </location>
</feature>
<dbReference type="PANTHER" id="PTHR47313">
    <property type="entry name" value="RIBOSOMAL RNA LARGE SUBUNIT METHYLTRANSFERASE K/L"/>
    <property type="match status" value="1"/>
</dbReference>
<dbReference type="GO" id="GO:0003676">
    <property type="term" value="F:nucleic acid binding"/>
    <property type="evidence" value="ECO:0007669"/>
    <property type="project" value="InterPro"/>
</dbReference>
<evidence type="ECO:0000313" key="6">
    <source>
        <dbReference type="EMBL" id="CEL99382.1"/>
    </source>
</evidence>
<feature type="domain" description="Ribosomal RNA large subunit methyltransferase K/L-like methyltransferase" evidence="4">
    <location>
        <begin position="274"/>
        <end position="390"/>
    </location>
</feature>
<dbReference type="Gene3D" id="3.40.50.150">
    <property type="entry name" value="Vaccinia Virus protein VP39"/>
    <property type="match status" value="1"/>
</dbReference>
<gene>
    <name evidence="6" type="ORF">Vbra_3003</name>
</gene>
<proteinExistence type="predicted"/>
<evidence type="ECO:0000256" key="1">
    <source>
        <dbReference type="ARBA" id="ARBA00022603"/>
    </source>
</evidence>
<dbReference type="CDD" id="cd11715">
    <property type="entry name" value="THUMP_AdoMetMT"/>
    <property type="match status" value="1"/>
</dbReference>
<evidence type="ECO:0000256" key="2">
    <source>
        <dbReference type="ARBA" id="ARBA00022679"/>
    </source>
</evidence>
<dbReference type="InterPro" id="IPR002052">
    <property type="entry name" value="DNA_methylase_N6_adenine_CS"/>
</dbReference>
<protein>
    <submittedName>
        <fullName evidence="6">Uncharacterized protein</fullName>
    </submittedName>
</protein>
<evidence type="ECO:0000256" key="3">
    <source>
        <dbReference type="SAM" id="MobiDB-lite"/>
    </source>
</evidence>
<dbReference type="PROSITE" id="PS00092">
    <property type="entry name" value="N6_MTASE"/>
    <property type="match status" value="1"/>
</dbReference>
<dbReference type="InParanoid" id="A0A0G4ENG1"/>
<dbReference type="GO" id="GO:0043527">
    <property type="term" value="C:tRNA methyltransferase complex"/>
    <property type="evidence" value="ECO:0007669"/>
    <property type="project" value="UniProtKB-ARBA"/>
</dbReference>
<feature type="region of interest" description="Disordered" evidence="3">
    <location>
        <begin position="117"/>
        <end position="139"/>
    </location>
</feature>
<dbReference type="Pfam" id="PF22020">
    <property type="entry name" value="RlmL_1st"/>
    <property type="match status" value="1"/>
</dbReference>